<feature type="region of interest" description="Disordered" evidence="1">
    <location>
        <begin position="321"/>
        <end position="355"/>
    </location>
</feature>
<keyword evidence="2" id="KW-0472">Membrane</keyword>
<keyword evidence="2" id="KW-1133">Transmembrane helix</keyword>
<dbReference type="PANTHER" id="PTHR38588:SF1">
    <property type="entry name" value="BLL0334 PROTEIN"/>
    <property type="match status" value="1"/>
</dbReference>
<gene>
    <name evidence="3" type="ORF">GCM10022222_81210</name>
</gene>
<sequence length="394" mass="36900">MRLDHEFTVPASLDEVWQAVIDPERVAPCMPGAALTKVEGDSFAGTVKVKLGPISLLYKGNGEFLEKDEAARKVVIKASGKDSRGAGTAAATVTLTLTEHDGGGTHGAVATDLSITGRPAQFGRGMISEVGGKILDTFAGNLARSLATPPTEDAAATAGAKEAERPAAGTGEPTTTGAAGATGKPASAGQPDTAAKPGGSGGADAAGKSGGAGGADAAGKSGGAGRADAAGKSGGAGGADAAGKSGGAGRADAAGKSGGAGKAGVTGGAGAARGAGVADESGGAGRPGEAGESGGVGVAGGATGVGAAAAVGGAAAAAAKDAQSGGSEKAAGSAEGAEKPRLRSVPAGGSTGEAEPIDLLDYAGQSVAKRLIPVAAGAVVLVVILAIVRTLRRR</sequence>
<comment type="caution">
    <text evidence="3">The sequence shown here is derived from an EMBL/GenBank/DDBJ whole genome shotgun (WGS) entry which is preliminary data.</text>
</comment>
<keyword evidence="4" id="KW-1185">Reference proteome</keyword>
<evidence type="ECO:0000313" key="4">
    <source>
        <dbReference type="Proteomes" id="UP001500689"/>
    </source>
</evidence>
<evidence type="ECO:0000313" key="3">
    <source>
        <dbReference type="EMBL" id="GAA3584266.1"/>
    </source>
</evidence>
<proteinExistence type="predicted"/>
<accession>A0ABP6YI80</accession>
<dbReference type="CDD" id="cd07823">
    <property type="entry name" value="SRPBCC_5"/>
    <property type="match status" value="1"/>
</dbReference>
<feature type="region of interest" description="Disordered" evidence="1">
    <location>
        <begin position="149"/>
        <end position="292"/>
    </location>
</feature>
<keyword evidence="2" id="KW-0812">Transmembrane</keyword>
<name>A0ABP6YI80_9PSEU</name>
<feature type="compositionally biased region" description="Gly residues" evidence="1">
    <location>
        <begin position="198"/>
        <end position="225"/>
    </location>
</feature>
<feature type="compositionally biased region" description="Low complexity" evidence="1">
    <location>
        <begin position="149"/>
        <end position="189"/>
    </location>
</feature>
<reference evidence="4" key="1">
    <citation type="journal article" date="2019" name="Int. J. Syst. Evol. Microbiol.">
        <title>The Global Catalogue of Microorganisms (GCM) 10K type strain sequencing project: providing services to taxonomists for standard genome sequencing and annotation.</title>
        <authorList>
            <consortium name="The Broad Institute Genomics Platform"/>
            <consortium name="The Broad Institute Genome Sequencing Center for Infectious Disease"/>
            <person name="Wu L."/>
            <person name="Ma J."/>
        </authorList>
    </citation>
    <scope>NUCLEOTIDE SEQUENCE [LARGE SCALE GENOMIC DNA]</scope>
    <source>
        <strain evidence="4">JCM 16898</strain>
    </source>
</reference>
<dbReference type="SUPFAM" id="SSF55961">
    <property type="entry name" value="Bet v1-like"/>
    <property type="match status" value="1"/>
</dbReference>
<dbReference type="EMBL" id="BAAAZN010000029">
    <property type="protein sequence ID" value="GAA3584266.1"/>
    <property type="molecule type" value="Genomic_DNA"/>
</dbReference>
<feature type="compositionally biased region" description="Gly residues" evidence="1">
    <location>
        <begin position="256"/>
        <end position="273"/>
    </location>
</feature>
<feature type="compositionally biased region" description="Low complexity" evidence="1">
    <location>
        <begin position="321"/>
        <end position="335"/>
    </location>
</feature>
<dbReference type="Pfam" id="PF06240">
    <property type="entry name" value="COXG"/>
    <property type="match status" value="1"/>
</dbReference>
<feature type="compositionally biased region" description="Gly residues" evidence="1">
    <location>
        <begin position="232"/>
        <end position="249"/>
    </location>
</feature>
<dbReference type="Proteomes" id="UP001500689">
    <property type="component" value="Unassembled WGS sequence"/>
</dbReference>
<feature type="transmembrane region" description="Helical" evidence="2">
    <location>
        <begin position="371"/>
        <end position="391"/>
    </location>
</feature>
<evidence type="ECO:0000256" key="1">
    <source>
        <dbReference type="SAM" id="MobiDB-lite"/>
    </source>
</evidence>
<dbReference type="Gene3D" id="3.30.530.20">
    <property type="match status" value="1"/>
</dbReference>
<feature type="compositionally biased region" description="Gly residues" evidence="1">
    <location>
        <begin position="282"/>
        <end position="292"/>
    </location>
</feature>
<evidence type="ECO:0008006" key="5">
    <source>
        <dbReference type="Google" id="ProtNLM"/>
    </source>
</evidence>
<dbReference type="InterPro" id="IPR010419">
    <property type="entry name" value="CO_DH_gsu"/>
</dbReference>
<dbReference type="InterPro" id="IPR023393">
    <property type="entry name" value="START-like_dom_sf"/>
</dbReference>
<dbReference type="PANTHER" id="PTHR38588">
    <property type="entry name" value="BLL0334 PROTEIN"/>
    <property type="match status" value="1"/>
</dbReference>
<protein>
    <recommendedName>
        <fullName evidence="5">Carbon monoxide dehydrogenase subunit G</fullName>
    </recommendedName>
</protein>
<evidence type="ECO:0000256" key="2">
    <source>
        <dbReference type="SAM" id="Phobius"/>
    </source>
</evidence>
<organism evidence="3 4">
    <name type="scientific">Amycolatopsis ultiminotia</name>
    <dbReference type="NCBI Taxonomy" id="543629"/>
    <lineage>
        <taxon>Bacteria</taxon>
        <taxon>Bacillati</taxon>
        <taxon>Actinomycetota</taxon>
        <taxon>Actinomycetes</taxon>
        <taxon>Pseudonocardiales</taxon>
        <taxon>Pseudonocardiaceae</taxon>
        <taxon>Amycolatopsis</taxon>
    </lineage>
</organism>